<evidence type="ECO:0000313" key="3">
    <source>
        <dbReference type="Proteomes" id="UP000603793"/>
    </source>
</evidence>
<keyword evidence="1" id="KW-0175">Coiled coil</keyword>
<protein>
    <submittedName>
        <fullName evidence="2">CC171 protein</fullName>
    </submittedName>
</protein>
<comment type="caution">
    <text evidence="2">The sequence shown here is derived from an EMBL/GenBank/DDBJ whole genome shotgun (WGS) entry which is preliminary data.</text>
</comment>
<evidence type="ECO:0000313" key="2">
    <source>
        <dbReference type="EMBL" id="NXD60205.1"/>
    </source>
</evidence>
<dbReference type="Proteomes" id="UP000603793">
    <property type="component" value="Unassembled WGS sequence"/>
</dbReference>
<dbReference type="AlphaFoldDB" id="A0A851X4C0"/>
<dbReference type="PANTHER" id="PTHR47899:SF1">
    <property type="entry name" value="COILED-COIL DOMAIN-CONTAINING PROTEIN 171"/>
    <property type="match status" value="1"/>
</dbReference>
<feature type="coiled-coil region" evidence="1">
    <location>
        <begin position="78"/>
        <end position="112"/>
    </location>
</feature>
<dbReference type="EMBL" id="WBNF01000575">
    <property type="protein sequence ID" value="NXD60205.1"/>
    <property type="molecule type" value="Genomic_DNA"/>
</dbReference>
<feature type="non-terminal residue" evidence="2">
    <location>
        <position position="166"/>
    </location>
</feature>
<proteinExistence type="predicted"/>
<sequence>ATLQQEVFEFSRRLRTVEVECRSLHLQLAGFKWTFSEMQEDADKAHKLQEQLHALQHVNTTYLSFQRIITQDNIHEELDNALQREHEAKLLLQEHERRLQELSNRLEVHSTADTDRSQEFNVSLKRLSEASEEMRRRGRLLNHQKRLLKDMVQDRQRLLEPLQEAE</sequence>
<feature type="non-terminal residue" evidence="2">
    <location>
        <position position="1"/>
    </location>
</feature>
<accession>A0A851X4C0</accession>
<evidence type="ECO:0000256" key="1">
    <source>
        <dbReference type="SAM" id="Coils"/>
    </source>
</evidence>
<gene>
    <name evidence="2" type="primary">Ccdc171_3</name>
    <name evidence="2" type="ORF">CORMON_R03425</name>
</gene>
<name>A0A851X4C0_CORMO</name>
<organism evidence="2 3">
    <name type="scientific">Corvus moneduloides</name>
    <name type="common">New Caledonian crow</name>
    <dbReference type="NCBI Taxonomy" id="1196302"/>
    <lineage>
        <taxon>Eukaryota</taxon>
        <taxon>Metazoa</taxon>
        <taxon>Chordata</taxon>
        <taxon>Craniata</taxon>
        <taxon>Vertebrata</taxon>
        <taxon>Euteleostomi</taxon>
        <taxon>Archelosauria</taxon>
        <taxon>Archosauria</taxon>
        <taxon>Dinosauria</taxon>
        <taxon>Saurischia</taxon>
        <taxon>Theropoda</taxon>
        <taxon>Coelurosauria</taxon>
        <taxon>Aves</taxon>
        <taxon>Neognathae</taxon>
        <taxon>Neoaves</taxon>
        <taxon>Telluraves</taxon>
        <taxon>Australaves</taxon>
        <taxon>Passeriformes</taxon>
        <taxon>Corvoidea</taxon>
        <taxon>Corvidae</taxon>
        <taxon>Corvus</taxon>
    </lineage>
</organism>
<dbReference type="PANTHER" id="PTHR47899">
    <property type="entry name" value="COILED-COIL DOMAIN-CONTAINING PROTEIN 171"/>
    <property type="match status" value="1"/>
</dbReference>
<reference evidence="2" key="1">
    <citation type="submission" date="2019-09" db="EMBL/GenBank/DDBJ databases">
        <title>Bird 10,000 Genomes (B10K) Project - Family phase.</title>
        <authorList>
            <person name="Zhang G."/>
        </authorList>
    </citation>
    <scope>NUCLEOTIDE SEQUENCE</scope>
    <source>
        <strain evidence="2">OUT-0060</strain>
        <tissue evidence="2">Blood</tissue>
    </source>
</reference>
<dbReference type="InterPro" id="IPR038820">
    <property type="entry name" value="CCDC171"/>
</dbReference>